<keyword evidence="4 7" id="KW-1133">Transmembrane helix</keyword>
<accession>A0ABW0NMZ6</accession>
<proteinExistence type="predicted"/>
<dbReference type="PANTHER" id="PTHR30213:SF0">
    <property type="entry name" value="UPF0761 MEMBRANE PROTEIN YIHY"/>
    <property type="match status" value="1"/>
</dbReference>
<protein>
    <submittedName>
        <fullName evidence="8">YhjD/YihY/BrkB family envelope integrity protein</fullName>
    </submittedName>
</protein>
<feature type="region of interest" description="Disordered" evidence="6">
    <location>
        <begin position="1"/>
        <end position="21"/>
    </location>
</feature>
<evidence type="ECO:0000256" key="5">
    <source>
        <dbReference type="ARBA" id="ARBA00023136"/>
    </source>
</evidence>
<dbReference type="NCBIfam" id="TIGR00765">
    <property type="entry name" value="yihY_not_rbn"/>
    <property type="match status" value="1"/>
</dbReference>
<evidence type="ECO:0000256" key="6">
    <source>
        <dbReference type="SAM" id="MobiDB-lite"/>
    </source>
</evidence>
<keyword evidence="5 7" id="KW-0472">Membrane</keyword>
<feature type="compositionally biased region" description="Polar residues" evidence="6">
    <location>
        <begin position="1"/>
        <end position="10"/>
    </location>
</feature>
<comment type="subcellular location">
    <subcellularLocation>
        <location evidence="1">Cell membrane</location>
        <topology evidence="1">Multi-pass membrane protein</topology>
    </subcellularLocation>
</comment>
<evidence type="ECO:0000256" key="4">
    <source>
        <dbReference type="ARBA" id="ARBA00022989"/>
    </source>
</evidence>
<evidence type="ECO:0000313" key="8">
    <source>
        <dbReference type="EMBL" id="MFC5500289.1"/>
    </source>
</evidence>
<evidence type="ECO:0000256" key="2">
    <source>
        <dbReference type="ARBA" id="ARBA00022475"/>
    </source>
</evidence>
<reference evidence="9" key="1">
    <citation type="journal article" date="2019" name="Int. J. Syst. Evol. Microbiol.">
        <title>The Global Catalogue of Microorganisms (GCM) 10K type strain sequencing project: providing services to taxonomists for standard genome sequencing and annotation.</title>
        <authorList>
            <consortium name="The Broad Institute Genomics Platform"/>
            <consortium name="The Broad Institute Genome Sequencing Center for Infectious Disease"/>
            <person name="Wu L."/>
            <person name="Ma J."/>
        </authorList>
    </citation>
    <scope>NUCLEOTIDE SEQUENCE [LARGE SCALE GENOMIC DNA]</scope>
    <source>
        <strain evidence="9">CCUG 57401</strain>
    </source>
</reference>
<feature type="transmembrane region" description="Helical" evidence="7">
    <location>
        <begin position="209"/>
        <end position="231"/>
    </location>
</feature>
<feature type="transmembrane region" description="Helical" evidence="7">
    <location>
        <begin position="251"/>
        <end position="270"/>
    </location>
</feature>
<dbReference type="PANTHER" id="PTHR30213">
    <property type="entry name" value="INNER MEMBRANE PROTEIN YHJD"/>
    <property type="match status" value="1"/>
</dbReference>
<dbReference type="InterPro" id="IPR017039">
    <property type="entry name" value="Virul_fac_BrkB"/>
</dbReference>
<keyword evidence="2" id="KW-1003">Cell membrane</keyword>
<dbReference type="RefSeq" id="WP_376852541.1">
    <property type="nucleotide sequence ID" value="NZ_JBHSMF010000015.1"/>
</dbReference>
<dbReference type="Proteomes" id="UP001596037">
    <property type="component" value="Unassembled WGS sequence"/>
</dbReference>
<keyword evidence="9" id="KW-1185">Reference proteome</keyword>
<evidence type="ECO:0000313" key="9">
    <source>
        <dbReference type="Proteomes" id="UP001596037"/>
    </source>
</evidence>
<feature type="transmembrane region" description="Helical" evidence="7">
    <location>
        <begin position="136"/>
        <end position="162"/>
    </location>
</feature>
<feature type="transmembrane region" description="Helical" evidence="7">
    <location>
        <begin position="94"/>
        <end position="116"/>
    </location>
</feature>
<dbReference type="Pfam" id="PF03631">
    <property type="entry name" value="Virul_fac_BrkB"/>
    <property type="match status" value="1"/>
</dbReference>
<feature type="transmembrane region" description="Helical" evidence="7">
    <location>
        <begin position="174"/>
        <end position="197"/>
    </location>
</feature>
<gene>
    <name evidence="8" type="ORF">ACFPOE_22290</name>
</gene>
<sequence>MATTTSSSRAQGGLASRIGRRGREQRVAQAAGGLTFTTLLSMVPLLAVSFALFSRTPVLRSTGEAIRDHLLRGLLPDDIARTVLKHLGQFTGNAGGVTLVGFGFLLLSALALLLSVENTFNRIWQVKKPRPLLRRLVLYACILVAGPVLLGASLWATSYLLLASSRMVGPPLPWLPHAVNIGAALLGAAGFACLFRFVPNTTVRWRDAVAAGLLAGIAFEVGKRGFAIYLANVPTYRTIYGAFAPLTAFLVWVYYSWFVTLGAAVVCASLPRAGAPSGRRLSRA</sequence>
<evidence type="ECO:0000256" key="7">
    <source>
        <dbReference type="SAM" id="Phobius"/>
    </source>
</evidence>
<dbReference type="EMBL" id="JBHSMF010000015">
    <property type="protein sequence ID" value="MFC5500289.1"/>
    <property type="molecule type" value="Genomic_DNA"/>
</dbReference>
<comment type="caution">
    <text evidence="8">The sequence shown here is derived from an EMBL/GenBank/DDBJ whole genome shotgun (WGS) entry which is preliminary data.</text>
</comment>
<dbReference type="PIRSF" id="PIRSF035875">
    <property type="entry name" value="RNase_BN"/>
    <property type="match status" value="1"/>
</dbReference>
<evidence type="ECO:0000256" key="3">
    <source>
        <dbReference type="ARBA" id="ARBA00022692"/>
    </source>
</evidence>
<evidence type="ECO:0000256" key="1">
    <source>
        <dbReference type="ARBA" id="ARBA00004651"/>
    </source>
</evidence>
<feature type="transmembrane region" description="Helical" evidence="7">
    <location>
        <begin position="27"/>
        <end position="53"/>
    </location>
</feature>
<keyword evidence="3 7" id="KW-0812">Transmembrane</keyword>
<name>A0ABW0NMZ6_9BURK</name>
<organism evidence="8 9">
    <name type="scientific">Caenimonas terrae</name>
    <dbReference type="NCBI Taxonomy" id="696074"/>
    <lineage>
        <taxon>Bacteria</taxon>
        <taxon>Pseudomonadati</taxon>
        <taxon>Pseudomonadota</taxon>
        <taxon>Betaproteobacteria</taxon>
        <taxon>Burkholderiales</taxon>
        <taxon>Comamonadaceae</taxon>
        <taxon>Caenimonas</taxon>
    </lineage>
</organism>